<evidence type="ECO:0000256" key="4">
    <source>
        <dbReference type="ARBA" id="ARBA00022695"/>
    </source>
</evidence>
<evidence type="ECO:0000256" key="1">
    <source>
        <dbReference type="ARBA" id="ARBA00001946"/>
    </source>
</evidence>
<dbReference type="RefSeq" id="WP_379485926.1">
    <property type="nucleotide sequence ID" value="NZ_JBHLWK010000006.1"/>
</dbReference>
<keyword evidence="5" id="KW-0479">Metal-binding</keyword>
<dbReference type="SUPFAM" id="SSF81301">
    <property type="entry name" value="Nucleotidyltransferase"/>
    <property type="match status" value="1"/>
</dbReference>
<dbReference type="InterPro" id="IPR043519">
    <property type="entry name" value="NT_sf"/>
</dbReference>
<keyword evidence="6" id="KW-0547">Nucleotide-binding</keyword>
<keyword evidence="2 8" id="KW-0808">Transferase</keyword>
<evidence type="ECO:0000256" key="8">
    <source>
        <dbReference type="RuleBase" id="RU003953"/>
    </source>
</evidence>
<dbReference type="SUPFAM" id="SSF81891">
    <property type="entry name" value="Poly A polymerase C-terminal region-like"/>
    <property type="match status" value="1"/>
</dbReference>
<dbReference type="Proteomes" id="UP001589798">
    <property type="component" value="Unassembled WGS sequence"/>
</dbReference>
<evidence type="ECO:0000259" key="9">
    <source>
        <dbReference type="Pfam" id="PF01743"/>
    </source>
</evidence>
<dbReference type="Pfam" id="PF01743">
    <property type="entry name" value="PolyA_pol"/>
    <property type="match status" value="1"/>
</dbReference>
<evidence type="ECO:0000313" key="11">
    <source>
        <dbReference type="EMBL" id="MFC0203056.1"/>
    </source>
</evidence>
<dbReference type="InterPro" id="IPR050264">
    <property type="entry name" value="Bact_CCA-adding_enz_type3_sf"/>
</dbReference>
<evidence type="ECO:0000259" key="10">
    <source>
        <dbReference type="Pfam" id="PF12627"/>
    </source>
</evidence>
<feature type="domain" description="tRNA nucleotidyltransferase/poly(A) polymerase RNA and SrmB- binding" evidence="10">
    <location>
        <begin position="182"/>
        <end position="237"/>
    </location>
</feature>
<comment type="similarity">
    <text evidence="8">Belongs to the tRNA nucleotidyltransferase/poly(A) polymerase family.</text>
</comment>
<comment type="caution">
    <text evidence="11">The sequence shown here is derived from an EMBL/GenBank/DDBJ whole genome shotgun (WGS) entry which is preliminary data.</text>
</comment>
<name>A0ABV6CQP5_9SPHN</name>
<keyword evidence="8" id="KW-0694">RNA-binding</keyword>
<dbReference type="Gene3D" id="3.30.460.10">
    <property type="entry name" value="Beta Polymerase, domain 2"/>
    <property type="match status" value="1"/>
</dbReference>
<evidence type="ECO:0000256" key="7">
    <source>
        <dbReference type="ARBA" id="ARBA00022842"/>
    </source>
</evidence>
<sequence>MPTLTAPWIQRGDLARLVAALGPGNARYVGGAVRDTLLGLPVKDIDMATLLRPEAVVERLKAAEIRSVPTGIEHGTVTAVLPGGPVEITTLRHDVATDGRRATVAFATDWREDAARRDFTINALYADPTDGTLHDWFGGLADLDARRVRFIGDARQRIREDHLRILRYFRFQARFGSTPADAEAEAACAELAATLKGLSRERVGMEMMNLLGLPDPAPTVARMVELGVLPVILPEAAPDALAALVAAERAQGVAPDPIRRLAALLPPQPPLAEQVASRFRLSAAQKKRLAMAAARGSEQGEPRALAYRLGREGALDRLLIAGHDVSSLSDWQIPPLPLKGGDVVARGVGAGPEVARILRRVEDVWIAEGFPEAERVVELLGQVLAERSE</sequence>
<proteinExistence type="inferred from homology"/>
<dbReference type="Pfam" id="PF12627">
    <property type="entry name" value="PolyA_pol_RNAbd"/>
    <property type="match status" value="1"/>
</dbReference>
<dbReference type="Gene3D" id="1.10.3090.10">
    <property type="entry name" value="cca-adding enzyme, domain 2"/>
    <property type="match status" value="1"/>
</dbReference>
<dbReference type="EMBL" id="JBHLWK010000006">
    <property type="protein sequence ID" value="MFC0203056.1"/>
    <property type="molecule type" value="Genomic_DNA"/>
</dbReference>
<dbReference type="PANTHER" id="PTHR46173:SF1">
    <property type="entry name" value="CCA TRNA NUCLEOTIDYLTRANSFERASE 1, MITOCHONDRIAL"/>
    <property type="match status" value="1"/>
</dbReference>
<gene>
    <name evidence="11" type="ORF">ACFFJC_02095</name>
</gene>
<reference evidence="11 12" key="1">
    <citation type="submission" date="2024-09" db="EMBL/GenBank/DDBJ databases">
        <authorList>
            <person name="Sun Q."/>
            <person name="Mori K."/>
        </authorList>
    </citation>
    <scope>NUCLEOTIDE SEQUENCE [LARGE SCALE GENOMIC DNA]</scope>
    <source>
        <strain evidence="11 12">CCM 7706</strain>
    </source>
</reference>
<dbReference type="CDD" id="cd05398">
    <property type="entry name" value="NT_ClassII-CCAase"/>
    <property type="match status" value="1"/>
</dbReference>
<comment type="cofactor">
    <cofactor evidence="1">
        <name>Mg(2+)</name>
        <dbReference type="ChEBI" id="CHEBI:18420"/>
    </cofactor>
</comment>
<dbReference type="InterPro" id="IPR002646">
    <property type="entry name" value="PolA_pol_head_dom"/>
</dbReference>
<keyword evidence="7" id="KW-0460">Magnesium</keyword>
<accession>A0ABV6CQP5</accession>
<keyword evidence="12" id="KW-1185">Reference proteome</keyword>
<dbReference type="InterPro" id="IPR032828">
    <property type="entry name" value="PolyA_RNA-bd"/>
</dbReference>
<feature type="domain" description="Poly A polymerase head" evidence="9">
    <location>
        <begin position="27"/>
        <end position="149"/>
    </location>
</feature>
<evidence type="ECO:0000256" key="6">
    <source>
        <dbReference type="ARBA" id="ARBA00022741"/>
    </source>
</evidence>
<keyword evidence="3" id="KW-0819">tRNA processing</keyword>
<evidence type="ECO:0000313" key="12">
    <source>
        <dbReference type="Proteomes" id="UP001589798"/>
    </source>
</evidence>
<protein>
    <submittedName>
        <fullName evidence="11">CCA tRNA nucleotidyltransferase</fullName>
    </submittedName>
</protein>
<evidence type="ECO:0000256" key="5">
    <source>
        <dbReference type="ARBA" id="ARBA00022723"/>
    </source>
</evidence>
<organism evidence="11 12">
    <name type="scientific">Novosphingobium soli</name>
    <dbReference type="NCBI Taxonomy" id="574956"/>
    <lineage>
        <taxon>Bacteria</taxon>
        <taxon>Pseudomonadati</taxon>
        <taxon>Pseudomonadota</taxon>
        <taxon>Alphaproteobacteria</taxon>
        <taxon>Sphingomonadales</taxon>
        <taxon>Sphingomonadaceae</taxon>
        <taxon>Novosphingobium</taxon>
    </lineage>
</organism>
<keyword evidence="4" id="KW-0548">Nucleotidyltransferase</keyword>
<evidence type="ECO:0000256" key="2">
    <source>
        <dbReference type="ARBA" id="ARBA00022679"/>
    </source>
</evidence>
<evidence type="ECO:0000256" key="3">
    <source>
        <dbReference type="ARBA" id="ARBA00022694"/>
    </source>
</evidence>
<dbReference type="PANTHER" id="PTHR46173">
    <property type="entry name" value="CCA TRNA NUCLEOTIDYLTRANSFERASE 1, MITOCHONDRIAL"/>
    <property type="match status" value="1"/>
</dbReference>